<accession>A0ABP8YNV6</accession>
<evidence type="ECO:0000256" key="1">
    <source>
        <dbReference type="ARBA" id="ARBA00001933"/>
    </source>
</evidence>
<dbReference type="Pfam" id="PF01041">
    <property type="entry name" value="DegT_DnrJ_EryC1"/>
    <property type="match status" value="1"/>
</dbReference>
<dbReference type="Gene3D" id="3.40.640.10">
    <property type="entry name" value="Type I PLP-dependent aspartate aminotransferase-like (Major domain)"/>
    <property type="match status" value="1"/>
</dbReference>
<dbReference type="InterPro" id="IPR015424">
    <property type="entry name" value="PyrdxlP-dep_Trfase"/>
</dbReference>
<gene>
    <name evidence="3" type="primary">rifK</name>
    <name evidence="3" type="ORF">GCM10023350_16850</name>
</gene>
<dbReference type="InterPro" id="IPR015422">
    <property type="entry name" value="PyrdxlP-dep_Trfase_small"/>
</dbReference>
<sequence>METALLAPSDRPLSDPIPGEAWPTWPQHTADDVAAVASVLESNEWGGAFAPAVVSFEAAWAKYVDARHAISCSNGTVSLSIALQALGVGHGDEVIVPAYTFYATATAVLTAQAIPVFADVDPATLNLDPRHVEKLITPRTRAVIVVHFAGLAVDLDEIQRICRQHGVSLIEDAAHAHGAEWRGRKVGTYGAFGSWSFQSSKNVTAGEGGALTTNDPALAARASSLRNCGRVPEGAWYEHHLLGGNHRMTAFQAALLLGAVERLPEQFERREVNARTLDVELSSMPGLVPQARDSRHTAHAHHLYVFRVEPSDSAISRDELIQRLQARGIPATGGYPIALYRQPIFAEYRFSKEAVGWHNAKERQNYHDLRLAGTERICREAVWLPHSLLLAEPRRMSEVVEAVAESLGEAG</sequence>
<dbReference type="CDD" id="cd00616">
    <property type="entry name" value="AHBA_syn"/>
    <property type="match status" value="1"/>
</dbReference>
<name>A0ABP8YNV6_9ACTN</name>
<evidence type="ECO:0000313" key="3">
    <source>
        <dbReference type="EMBL" id="GAA4733936.1"/>
    </source>
</evidence>
<dbReference type="Gene3D" id="3.90.1150.10">
    <property type="entry name" value="Aspartate Aminotransferase, domain 1"/>
    <property type="match status" value="1"/>
</dbReference>
<dbReference type="EMBL" id="BAABKN010000010">
    <property type="protein sequence ID" value="GAA4733936.1"/>
    <property type="molecule type" value="Genomic_DNA"/>
</dbReference>
<keyword evidence="2" id="KW-0663">Pyridoxal phosphate</keyword>
<proteinExistence type="inferred from homology"/>
<dbReference type="PIRSF" id="PIRSF000390">
    <property type="entry name" value="PLP_StrS"/>
    <property type="match status" value="1"/>
</dbReference>
<keyword evidence="4" id="KW-1185">Reference proteome</keyword>
<dbReference type="PANTHER" id="PTHR30244:SF34">
    <property type="entry name" value="DTDP-4-AMINO-4,6-DIDEOXYGALACTOSE TRANSAMINASE"/>
    <property type="match status" value="1"/>
</dbReference>
<dbReference type="InterPro" id="IPR000653">
    <property type="entry name" value="DegT/StrS_aminotransferase"/>
</dbReference>
<evidence type="ECO:0000313" key="4">
    <source>
        <dbReference type="Proteomes" id="UP001499882"/>
    </source>
</evidence>
<dbReference type="InterPro" id="IPR015421">
    <property type="entry name" value="PyrdxlP-dep_Trfase_major"/>
</dbReference>
<dbReference type="RefSeq" id="WP_345526311.1">
    <property type="nucleotide sequence ID" value="NZ_BAABKN010000010.1"/>
</dbReference>
<comment type="similarity">
    <text evidence="2">Belongs to the DegT/DnrJ/EryC1 family.</text>
</comment>
<protein>
    <submittedName>
        <fullName evidence="3">3-amino-5-hydroxybenzoate synthase</fullName>
    </submittedName>
</protein>
<dbReference type="PANTHER" id="PTHR30244">
    <property type="entry name" value="TRANSAMINASE"/>
    <property type="match status" value="1"/>
</dbReference>
<evidence type="ECO:0000256" key="2">
    <source>
        <dbReference type="RuleBase" id="RU004508"/>
    </source>
</evidence>
<dbReference type="Proteomes" id="UP001499882">
    <property type="component" value="Unassembled WGS sequence"/>
</dbReference>
<organism evidence="3 4">
    <name type="scientific">Nocardioides endophyticus</name>
    <dbReference type="NCBI Taxonomy" id="1353775"/>
    <lineage>
        <taxon>Bacteria</taxon>
        <taxon>Bacillati</taxon>
        <taxon>Actinomycetota</taxon>
        <taxon>Actinomycetes</taxon>
        <taxon>Propionibacteriales</taxon>
        <taxon>Nocardioidaceae</taxon>
        <taxon>Nocardioides</taxon>
    </lineage>
</organism>
<reference evidence="4" key="1">
    <citation type="journal article" date="2019" name="Int. J. Syst. Evol. Microbiol.">
        <title>The Global Catalogue of Microorganisms (GCM) 10K type strain sequencing project: providing services to taxonomists for standard genome sequencing and annotation.</title>
        <authorList>
            <consortium name="The Broad Institute Genomics Platform"/>
            <consortium name="The Broad Institute Genome Sequencing Center for Infectious Disease"/>
            <person name="Wu L."/>
            <person name="Ma J."/>
        </authorList>
    </citation>
    <scope>NUCLEOTIDE SEQUENCE [LARGE SCALE GENOMIC DNA]</scope>
    <source>
        <strain evidence="4">JCM 18532</strain>
    </source>
</reference>
<comment type="caution">
    <text evidence="3">The sequence shown here is derived from an EMBL/GenBank/DDBJ whole genome shotgun (WGS) entry which is preliminary data.</text>
</comment>
<dbReference type="SUPFAM" id="SSF53383">
    <property type="entry name" value="PLP-dependent transferases"/>
    <property type="match status" value="1"/>
</dbReference>
<comment type="cofactor">
    <cofactor evidence="1">
        <name>pyridoxal 5'-phosphate</name>
        <dbReference type="ChEBI" id="CHEBI:597326"/>
    </cofactor>
</comment>